<name>A0A0X3NML7_SCHSO</name>
<accession>A0A0X3NML7</accession>
<sequence length="147" mass="16763">MASNHLSVVLCVGIMLTIMGLLSTSAAYMLSSGYQSDQNSMVYKMPRRHSTKLRVFAECRKDCNSQCNHSLYAYLANKKECFTCLFECMSVFTEQAEKMGIQVLSEKSSKRARHAAEFGDAARKRLRLRQTQTNPPTFDLQDYRRSP</sequence>
<dbReference type="EMBL" id="GEEE01022745">
    <property type="protein sequence ID" value="JAP40480.1"/>
    <property type="molecule type" value="Transcribed_RNA"/>
</dbReference>
<feature type="transmembrane region" description="Helical" evidence="2">
    <location>
        <begin position="6"/>
        <end position="30"/>
    </location>
</feature>
<protein>
    <submittedName>
        <fullName evidence="3">Uncharacterized protein</fullName>
    </submittedName>
</protein>
<reference evidence="3" key="1">
    <citation type="submission" date="2016-01" db="EMBL/GenBank/DDBJ databases">
        <title>Reference transcriptome for the parasite Schistocephalus solidus: insights into the molecular evolution of parasitism.</title>
        <authorList>
            <person name="Hebert F.O."/>
            <person name="Grambauer S."/>
            <person name="Barber I."/>
            <person name="Landry C.R."/>
            <person name="Aubin-Horth N."/>
        </authorList>
    </citation>
    <scope>NUCLEOTIDE SEQUENCE</scope>
</reference>
<dbReference type="AlphaFoldDB" id="A0A0X3NML7"/>
<evidence type="ECO:0000256" key="1">
    <source>
        <dbReference type="SAM" id="MobiDB-lite"/>
    </source>
</evidence>
<evidence type="ECO:0000256" key="2">
    <source>
        <dbReference type="SAM" id="Phobius"/>
    </source>
</evidence>
<gene>
    <name evidence="3" type="ORF">TR124110</name>
</gene>
<feature type="region of interest" description="Disordered" evidence="1">
    <location>
        <begin position="124"/>
        <end position="147"/>
    </location>
</feature>
<organism evidence="3">
    <name type="scientific">Schistocephalus solidus</name>
    <name type="common">Tapeworm</name>
    <dbReference type="NCBI Taxonomy" id="70667"/>
    <lineage>
        <taxon>Eukaryota</taxon>
        <taxon>Metazoa</taxon>
        <taxon>Spiralia</taxon>
        <taxon>Lophotrochozoa</taxon>
        <taxon>Platyhelminthes</taxon>
        <taxon>Cestoda</taxon>
        <taxon>Eucestoda</taxon>
        <taxon>Diphyllobothriidea</taxon>
        <taxon>Diphyllobothriidae</taxon>
        <taxon>Schistocephalus</taxon>
    </lineage>
</organism>
<proteinExistence type="predicted"/>
<keyword evidence="2" id="KW-1133">Transmembrane helix</keyword>
<keyword evidence="2" id="KW-0472">Membrane</keyword>
<evidence type="ECO:0000313" key="3">
    <source>
        <dbReference type="EMBL" id="JAP40480.1"/>
    </source>
</evidence>
<keyword evidence="2" id="KW-0812">Transmembrane</keyword>